<dbReference type="EMBL" id="FSQT01000001">
    <property type="protein sequence ID" value="SIM52860.1"/>
    <property type="molecule type" value="Genomic_DNA"/>
</dbReference>
<gene>
    <name evidence="1" type="ORF">SAMN04489832_0429</name>
</gene>
<proteinExistence type="predicted"/>
<keyword evidence="2" id="KW-1185">Reference proteome</keyword>
<evidence type="ECO:0000313" key="1">
    <source>
        <dbReference type="EMBL" id="SIM52860.1"/>
    </source>
</evidence>
<sequence length="74" mass="8089">MLVFVSIRALPGDPALALAGEERDPESPAQIRLTQALDDAPRAPLVATRFGQQRLDALPQPVRHDPRRPLTTPT</sequence>
<dbReference type="AlphaFoldDB" id="A0A1N5TWS6"/>
<protein>
    <submittedName>
        <fullName evidence="1">Uncharacterized protein</fullName>
    </submittedName>
</protein>
<dbReference type="STRING" id="709881.SAMN04489832_0429"/>
<evidence type="ECO:0000313" key="2">
    <source>
        <dbReference type="Proteomes" id="UP000185124"/>
    </source>
</evidence>
<accession>A0A1N5TWS6</accession>
<reference evidence="2" key="1">
    <citation type="submission" date="2016-12" db="EMBL/GenBank/DDBJ databases">
        <authorList>
            <person name="Varghese N."/>
            <person name="Submissions S."/>
        </authorList>
    </citation>
    <scope>NUCLEOTIDE SEQUENCE [LARGE SCALE GENOMIC DNA]</scope>
    <source>
        <strain evidence="2">DSM 45599</strain>
    </source>
</reference>
<organism evidence="1 2">
    <name type="scientific">Micromonospora cremea</name>
    <dbReference type="NCBI Taxonomy" id="709881"/>
    <lineage>
        <taxon>Bacteria</taxon>
        <taxon>Bacillati</taxon>
        <taxon>Actinomycetota</taxon>
        <taxon>Actinomycetes</taxon>
        <taxon>Micromonosporales</taxon>
        <taxon>Micromonosporaceae</taxon>
        <taxon>Micromonospora</taxon>
    </lineage>
</organism>
<dbReference type="Proteomes" id="UP000185124">
    <property type="component" value="Unassembled WGS sequence"/>
</dbReference>
<name>A0A1N5TWS6_9ACTN</name>
<dbReference type="RefSeq" id="WP_143728154.1">
    <property type="nucleotide sequence ID" value="NZ_FSQT01000001.1"/>
</dbReference>